<reference evidence="3 4" key="1">
    <citation type="submission" date="2016-02" db="EMBL/GenBank/DDBJ databases">
        <title>Biosynthesis of antibiotic leucinostatins and their inhibition on Phytophthora in bio-control Purpureocillium lilacinum.</title>
        <authorList>
            <person name="Wang G."/>
            <person name="Liu Z."/>
            <person name="Lin R."/>
            <person name="Li E."/>
            <person name="Mao Z."/>
            <person name="Ling J."/>
            <person name="Yin W."/>
            <person name="Xie B."/>
        </authorList>
    </citation>
    <scope>NUCLEOTIDE SEQUENCE [LARGE SCALE GENOMIC DNA]</scope>
    <source>
        <strain evidence="2">PLBJ-1</strain>
        <strain evidence="3">PLFJ-1</strain>
    </source>
</reference>
<evidence type="ECO:0000313" key="4">
    <source>
        <dbReference type="Proteomes" id="UP000078340"/>
    </source>
</evidence>
<dbReference type="Proteomes" id="UP000078240">
    <property type="component" value="Unassembled WGS sequence"/>
</dbReference>
<dbReference type="EMBL" id="LSBI01000006">
    <property type="protein sequence ID" value="OAQ88988.1"/>
    <property type="molecule type" value="Genomic_DNA"/>
</dbReference>
<organism evidence="3 4">
    <name type="scientific">Purpureocillium lilacinum</name>
    <name type="common">Paecilomyces lilacinus</name>
    <dbReference type="NCBI Taxonomy" id="33203"/>
    <lineage>
        <taxon>Eukaryota</taxon>
        <taxon>Fungi</taxon>
        <taxon>Dikarya</taxon>
        <taxon>Ascomycota</taxon>
        <taxon>Pezizomycotina</taxon>
        <taxon>Sordariomycetes</taxon>
        <taxon>Hypocreomycetidae</taxon>
        <taxon>Hypocreales</taxon>
        <taxon>Ophiocordycipitaceae</taxon>
        <taxon>Purpureocillium</taxon>
    </lineage>
</organism>
<evidence type="ECO:0000256" key="1">
    <source>
        <dbReference type="SAM" id="MobiDB-lite"/>
    </source>
</evidence>
<sequence length="335" mass="37287">MRDCRGTSPGPMSYRLRPRNHGVITPDFSSRGSPSFWRRAARNGRRKQSRCEHEGRLSRTEIWKWKHLPWVVLGGTPVKPQTSKQPHGGNDSGRIPPNFCQTPSRGESLSVAKSGGAVLCTGHIQEPASGTESSNLTCRQSDSHPLSYTQSPLRLPFSTTITPRDAPKPSHGCGCRPVSVVSRDRTYRRSIALKWIQLRQATCLRRVTVSPFTSDRATTCESPVSPLRTRRADAPLTFRDIARDAVSHRIALKWAQSICKVRFWPPTDSAGHVHTQNFGKPAGRLDSIPLQPCRGSSLLMMWMMCRPVSEPSAWQARSRPFVPAVGPRVAAHCWS</sequence>
<gene>
    <name evidence="2" type="ORF">VFPBJ_05198</name>
    <name evidence="3" type="ORF">VFPFJ_07453</name>
</gene>
<feature type="region of interest" description="Disordered" evidence="1">
    <location>
        <begin position="1"/>
        <end position="33"/>
    </location>
</feature>
<dbReference type="AlphaFoldDB" id="A0A179HH79"/>
<proteinExistence type="predicted"/>
<name>A0A179HH79_PURLI</name>
<comment type="caution">
    <text evidence="3">The sequence shown here is derived from an EMBL/GenBank/DDBJ whole genome shotgun (WGS) entry which is preliminary data.</text>
</comment>
<dbReference type="Proteomes" id="UP000078340">
    <property type="component" value="Unassembled WGS sequence"/>
</dbReference>
<accession>A0A179HH79</accession>
<evidence type="ECO:0000313" key="2">
    <source>
        <dbReference type="EMBL" id="OAQ79613.1"/>
    </source>
</evidence>
<protein>
    <submittedName>
        <fullName evidence="3">Uncharacterized protein</fullName>
    </submittedName>
</protein>
<dbReference type="EMBL" id="LSBH01000004">
    <property type="protein sequence ID" value="OAQ79613.1"/>
    <property type="molecule type" value="Genomic_DNA"/>
</dbReference>
<evidence type="ECO:0000313" key="3">
    <source>
        <dbReference type="EMBL" id="OAQ88988.1"/>
    </source>
</evidence>
<feature type="region of interest" description="Disordered" evidence="1">
    <location>
        <begin position="76"/>
        <end position="97"/>
    </location>
</feature>